<evidence type="ECO:0000313" key="2">
    <source>
        <dbReference type="Proteomes" id="UP000287224"/>
    </source>
</evidence>
<reference evidence="2" key="1">
    <citation type="submission" date="2018-12" db="EMBL/GenBank/DDBJ databases">
        <title>Tengunoibacter tsumagoiensis gen. nov., sp. nov., Dictyobacter kobayashii sp. nov., D. alpinus sp. nov., and D. joshuensis sp. nov. and description of Dictyobacteraceae fam. nov. within the order Ktedonobacterales isolated from Tengu-no-mugimeshi.</title>
        <authorList>
            <person name="Wang C.M."/>
            <person name="Zheng Y."/>
            <person name="Sakai Y."/>
            <person name="Toyoda A."/>
            <person name="Minakuchi Y."/>
            <person name="Abe K."/>
            <person name="Yokota A."/>
            <person name="Yabe S."/>
        </authorList>
    </citation>
    <scope>NUCLEOTIDE SEQUENCE [LARGE SCALE GENOMIC DNA]</scope>
    <source>
        <strain evidence="2">S-27</strain>
    </source>
</reference>
<dbReference type="Proteomes" id="UP000287224">
    <property type="component" value="Unassembled WGS sequence"/>
</dbReference>
<keyword evidence="2" id="KW-1185">Reference proteome</keyword>
<comment type="caution">
    <text evidence="1">The sequence shown here is derived from an EMBL/GenBank/DDBJ whole genome shotgun (WGS) entry which is preliminary data.</text>
</comment>
<dbReference type="EMBL" id="BIFQ01000001">
    <property type="protein sequence ID" value="GCE05682.1"/>
    <property type="molecule type" value="Genomic_DNA"/>
</dbReference>
<protein>
    <submittedName>
        <fullName evidence="1">Uncharacterized protein</fullName>
    </submittedName>
</protein>
<sequence length="71" mass="8078">MNHNAAFDPRIRSFALAKLNRLDTKSTHCLQYGMQLHLLTAPESNPLSFFQRSTRKVVDENGVTMYDLPGI</sequence>
<organism evidence="1 2">
    <name type="scientific">Dictyobacter aurantiacus</name>
    <dbReference type="NCBI Taxonomy" id="1936993"/>
    <lineage>
        <taxon>Bacteria</taxon>
        <taxon>Bacillati</taxon>
        <taxon>Chloroflexota</taxon>
        <taxon>Ktedonobacteria</taxon>
        <taxon>Ktedonobacterales</taxon>
        <taxon>Dictyobacteraceae</taxon>
        <taxon>Dictyobacter</taxon>
    </lineage>
</organism>
<accession>A0A401ZFP2</accession>
<name>A0A401ZFP2_9CHLR</name>
<proteinExistence type="predicted"/>
<dbReference type="AlphaFoldDB" id="A0A401ZFP2"/>
<gene>
    <name evidence="1" type="ORF">KDAU_30110</name>
</gene>
<evidence type="ECO:0000313" key="1">
    <source>
        <dbReference type="EMBL" id="GCE05682.1"/>
    </source>
</evidence>